<keyword evidence="1" id="KW-1133">Transmembrane helix</keyword>
<keyword evidence="1" id="KW-0812">Transmembrane</keyword>
<evidence type="ECO:0000313" key="2">
    <source>
        <dbReference type="EMBL" id="OQE32289.1"/>
    </source>
</evidence>
<keyword evidence="1" id="KW-0472">Membrane</keyword>
<name>A0A1V6U2H1_9EURO</name>
<comment type="caution">
    <text evidence="2">The sequence shown here is derived from an EMBL/GenBank/DDBJ whole genome shotgun (WGS) entry which is preliminary data.</text>
</comment>
<dbReference type="AlphaFoldDB" id="A0A1V6U2H1"/>
<dbReference type="OrthoDB" id="4493262at2759"/>
<protein>
    <submittedName>
        <fullName evidence="2">Uncharacterized protein</fullName>
    </submittedName>
</protein>
<evidence type="ECO:0000313" key="3">
    <source>
        <dbReference type="Proteomes" id="UP000191285"/>
    </source>
</evidence>
<evidence type="ECO:0000256" key="1">
    <source>
        <dbReference type="SAM" id="Phobius"/>
    </source>
</evidence>
<dbReference type="Proteomes" id="UP000191285">
    <property type="component" value="Unassembled WGS sequence"/>
</dbReference>
<accession>A0A1V6U2H1</accession>
<keyword evidence="3" id="KW-1185">Reference proteome</keyword>
<feature type="transmembrane region" description="Helical" evidence="1">
    <location>
        <begin position="22"/>
        <end position="40"/>
    </location>
</feature>
<feature type="transmembrane region" description="Helical" evidence="1">
    <location>
        <begin position="72"/>
        <end position="91"/>
    </location>
</feature>
<organism evidence="2 3">
    <name type="scientific">Penicillium steckii</name>
    <dbReference type="NCBI Taxonomy" id="303698"/>
    <lineage>
        <taxon>Eukaryota</taxon>
        <taxon>Fungi</taxon>
        <taxon>Dikarya</taxon>
        <taxon>Ascomycota</taxon>
        <taxon>Pezizomycotina</taxon>
        <taxon>Eurotiomycetes</taxon>
        <taxon>Eurotiomycetidae</taxon>
        <taxon>Eurotiales</taxon>
        <taxon>Aspergillaceae</taxon>
        <taxon>Penicillium</taxon>
    </lineage>
</organism>
<feature type="transmembrane region" description="Helical" evidence="1">
    <location>
        <begin position="46"/>
        <end position="65"/>
    </location>
</feature>
<gene>
    <name evidence="2" type="ORF">PENSTE_c001G06085</name>
</gene>
<reference evidence="3" key="1">
    <citation type="journal article" date="2017" name="Nat. Microbiol.">
        <title>Global analysis of biosynthetic gene clusters reveals vast potential of secondary metabolite production in Penicillium species.</title>
        <authorList>
            <person name="Nielsen J.C."/>
            <person name="Grijseels S."/>
            <person name="Prigent S."/>
            <person name="Ji B."/>
            <person name="Dainat J."/>
            <person name="Nielsen K.F."/>
            <person name="Frisvad J.C."/>
            <person name="Workman M."/>
            <person name="Nielsen J."/>
        </authorList>
    </citation>
    <scope>NUCLEOTIDE SEQUENCE [LARGE SCALE GENOMIC DNA]</scope>
    <source>
        <strain evidence="3">IBT 24891</strain>
    </source>
</reference>
<feature type="transmembrane region" description="Helical" evidence="1">
    <location>
        <begin position="103"/>
        <end position="124"/>
    </location>
</feature>
<dbReference type="EMBL" id="MLKD01000001">
    <property type="protein sequence ID" value="OQE32289.1"/>
    <property type="molecule type" value="Genomic_DNA"/>
</dbReference>
<sequence>MGSVIGNFWSGENAGPRAATRVFNALIALLGIIAIAVVTNHPGTGIIYYIILGIATLWSGIVLSAGNRIHPGFLLTIDLLLALVHYVFGIINAAASSSYRGNAIQAEFLLVVAILQTVFFVLACRDTHVRRTSSMKASRSAKDGFENF</sequence>
<proteinExistence type="predicted"/>